<dbReference type="EMBL" id="CAJQZC010000004">
    <property type="protein sequence ID" value="CAG4898446.1"/>
    <property type="molecule type" value="Genomic_DNA"/>
</dbReference>
<sequence>MKTLFVQAPSSDGFDGGAGSRCQARREVRSFWYPAWLAQPAALIANSRVPGLPGETRGTIEKAIGYAKEIVREMLMSWEMMKRRLREGVEFFHFLRARTA</sequence>
<protein>
    <submittedName>
        <fullName evidence="1">Uncharacterized protein</fullName>
    </submittedName>
</protein>
<reference evidence="1" key="1">
    <citation type="submission" date="2021-04" db="EMBL/GenBank/DDBJ databases">
        <authorList>
            <person name="Vanwijnsberghe S."/>
        </authorList>
    </citation>
    <scope>NUCLEOTIDE SEQUENCE</scope>
    <source>
        <strain evidence="1">LMG 31841</strain>
    </source>
</reference>
<comment type="caution">
    <text evidence="1">The sequence shown here is derived from an EMBL/GenBank/DDBJ whole genome shotgun (WGS) entry which is preliminary data.</text>
</comment>
<dbReference type="Proteomes" id="UP000789704">
    <property type="component" value="Unassembled WGS sequence"/>
</dbReference>
<gene>
    <name evidence="1" type="ORF">LMG31841_02620</name>
</gene>
<name>A0A9N8X237_9BURK</name>
<dbReference type="AlphaFoldDB" id="A0A9N8X237"/>
<accession>A0A9N8X237</accession>
<proteinExistence type="predicted"/>
<evidence type="ECO:0000313" key="1">
    <source>
        <dbReference type="EMBL" id="CAG4898446.1"/>
    </source>
</evidence>
<keyword evidence="2" id="KW-1185">Reference proteome</keyword>
<organism evidence="1 2">
    <name type="scientific">Paraburkholderia saeva</name>
    <dbReference type="NCBI Taxonomy" id="2777537"/>
    <lineage>
        <taxon>Bacteria</taxon>
        <taxon>Pseudomonadati</taxon>
        <taxon>Pseudomonadota</taxon>
        <taxon>Betaproteobacteria</taxon>
        <taxon>Burkholderiales</taxon>
        <taxon>Burkholderiaceae</taxon>
        <taxon>Paraburkholderia</taxon>
    </lineage>
</organism>
<evidence type="ECO:0000313" key="2">
    <source>
        <dbReference type="Proteomes" id="UP000789704"/>
    </source>
</evidence>